<evidence type="ECO:0000313" key="2">
    <source>
        <dbReference type="EMBL" id="CDW21484.1"/>
    </source>
</evidence>
<accession>A0A0K2T5Y7</accession>
<dbReference type="GeneID" id="121114684"/>
<dbReference type="RefSeq" id="XP_040564652.1">
    <property type="nucleotide sequence ID" value="XM_040708718.2"/>
</dbReference>
<evidence type="ECO:0008006" key="3">
    <source>
        <dbReference type="Google" id="ProtNLM"/>
    </source>
</evidence>
<dbReference type="AlphaFoldDB" id="A0A0K2T5Y7"/>
<dbReference type="Gene3D" id="2.60.40.10">
    <property type="entry name" value="Immunoglobulins"/>
    <property type="match status" value="1"/>
</dbReference>
<organism evidence="2">
    <name type="scientific">Lepeophtheirus salmonis</name>
    <name type="common">Salmon louse</name>
    <name type="synonym">Caligus salmonis</name>
    <dbReference type="NCBI Taxonomy" id="72036"/>
    <lineage>
        <taxon>Eukaryota</taxon>
        <taxon>Metazoa</taxon>
        <taxon>Ecdysozoa</taxon>
        <taxon>Arthropoda</taxon>
        <taxon>Crustacea</taxon>
        <taxon>Multicrustacea</taxon>
        <taxon>Hexanauplia</taxon>
        <taxon>Copepoda</taxon>
        <taxon>Siphonostomatoida</taxon>
        <taxon>Caligidae</taxon>
        <taxon>Lepeophtheirus</taxon>
    </lineage>
</organism>
<name>A0A0K2T5Y7_LEPSM</name>
<feature type="chain" id="PRO_5005487490" description="Ig-like domain-containing protein" evidence="1">
    <location>
        <begin position="26"/>
        <end position="163"/>
    </location>
</feature>
<dbReference type="EMBL" id="HACA01004123">
    <property type="protein sequence ID" value="CDW21484.1"/>
    <property type="molecule type" value="Transcribed_RNA"/>
</dbReference>
<feature type="signal peptide" evidence="1">
    <location>
        <begin position="1"/>
        <end position="25"/>
    </location>
</feature>
<dbReference type="InterPro" id="IPR036179">
    <property type="entry name" value="Ig-like_dom_sf"/>
</dbReference>
<protein>
    <recommendedName>
        <fullName evidence="3">Ig-like domain-containing protein</fullName>
    </recommendedName>
</protein>
<proteinExistence type="predicted"/>
<dbReference type="SUPFAM" id="SSF48726">
    <property type="entry name" value="Immunoglobulin"/>
    <property type="match status" value="1"/>
</dbReference>
<reference evidence="2" key="1">
    <citation type="submission" date="2014-05" db="EMBL/GenBank/DDBJ databases">
        <authorList>
            <person name="Chronopoulou M."/>
        </authorList>
    </citation>
    <scope>NUCLEOTIDE SEQUENCE</scope>
    <source>
        <tissue evidence="2">Whole organism</tissue>
    </source>
</reference>
<dbReference type="InterPro" id="IPR013783">
    <property type="entry name" value="Ig-like_fold"/>
</dbReference>
<sequence length="163" mass="18812">MKQIISMHQMAITLSLLFWYYSQEGESCWSKSGVYGEYRVIKKSDSDGKKLVVAIGEDAHLTCKTNAPWKKCVWKPPRNGVRQLRCQFFHGQSTRISCPSFPEVQYNVDASDDDECSIIVHNIEEDHDGAWKCEFDLDLPEIGQKVAVHDQVNLVARSWRYLR</sequence>
<dbReference type="OrthoDB" id="10393839at2759"/>
<dbReference type="KEGG" id="lsm:121114684"/>
<evidence type="ECO:0000256" key="1">
    <source>
        <dbReference type="SAM" id="SignalP"/>
    </source>
</evidence>
<keyword evidence="1" id="KW-0732">Signal</keyword>